<reference evidence="1" key="1">
    <citation type="journal article" date="2020" name="Phytopathology">
        <title>Genome sequence of the chestnut blight fungus Cryphonectria parasitica EP155: A fundamental resource for an archetypical invasive plant pathogen.</title>
        <authorList>
            <person name="Crouch J.A."/>
            <person name="Dawe A."/>
            <person name="Aerts A."/>
            <person name="Barry K."/>
            <person name="Churchill A.C.L."/>
            <person name="Grimwood J."/>
            <person name="Hillman B."/>
            <person name="Milgroom M.G."/>
            <person name="Pangilinan J."/>
            <person name="Smith M."/>
            <person name="Salamov A."/>
            <person name="Schmutz J."/>
            <person name="Yadav J."/>
            <person name="Grigoriev I.V."/>
            <person name="Nuss D."/>
        </authorList>
    </citation>
    <scope>NUCLEOTIDE SEQUENCE</scope>
    <source>
        <strain evidence="1">EP155</strain>
    </source>
</reference>
<evidence type="ECO:0000313" key="1">
    <source>
        <dbReference type="EMBL" id="KAF3765854.1"/>
    </source>
</evidence>
<dbReference type="OrthoDB" id="5328813at2759"/>
<proteinExistence type="predicted"/>
<protein>
    <submittedName>
        <fullName evidence="1">Uncharacterized protein</fullName>
    </submittedName>
</protein>
<keyword evidence="2" id="KW-1185">Reference proteome</keyword>
<gene>
    <name evidence="1" type="ORF">M406DRAFT_356085</name>
</gene>
<dbReference type="RefSeq" id="XP_040776815.1">
    <property type="nucleotide sequence ID" value="XM_040923355.1"/>
</dbReference>
<comment type="caution">
    <text evidence="1">The sequence shown here is derived from an EMBL/GenBank/DDBJ whole genome shotgun (WGS) entry which is preliminary data.</text>
</comment>
<name>A0A9P4Y3I8_CRYP1</name>
<dbReference type="EMBL" id="MU032347">
    <property type="protein sequence ID" value="KAF3765854.1"/>
    <property type="molecule type" value="Genomic_DNA"/>
</dbReference>
<dbReference type="Proteomes" id="UP000803844">
    <property type="component" value="Unassembled WGS sequence"/>
</dbReference>
<dbReference type="AlphaFoldDB" id="A0A9P4Y3I8"/>
<dbReference type="GeneID" id="63840484"/>
<evidence type="ECO:0000313" key="2">
    <source>
        <dbReference type="Proteomes" id="UP000803844"/>
    </source>
</evidence>
<sequence>MCEDLAQAAKVHLLQSVVSGILAQRIFGAYFVGLSAEQEDQLRRTERLMASFGSVESVNQWRSVTLSVLKKEAAERMEAQTTQTTEDIIRLVNRILGAITTDAAAASSSRTTNGSTTIPAAEARDQALRQLISSAIELSRLLVVQRAVLEVWTPGIVPYQQTMFDQATMEDIGGEDEESLVQREICCVTFPGIIKRGDENGAQLQFRNVISKARVLCRPE</sequence>
<accession>A0A9P4Y3I8</accession>
<feature type="non-terminal residue" evidence="1">
    <location>
        <position position="1"/>
    </location>
</feature>
<organism evidence="1 2">
    <name type="scientific">Cryphonectria parasitica (strain ATCC 38755 / EP155)</name>
    <dbReference type="NCBI Taxonomy" id="660469"/>
    <lineage>
        <taxon>Eukaryota</taxon>
        <taxon>Fungi</taxon>
        <taxon>Dikarya</taxon>
        <taxon>Ascomycota</taxon>
        <taxon>Pezizomycotina</taxon>
        <taxon>Sordariomycetes</taxon>
        <taxon>Sordariomycetidae</taxon>
        <taxon>Diaporthales</taxon>
        <taxon>Cryphonectriaceae</taxon>
        <taxon>Cryphonectria-Endothia species complex</taxon>
        <taxon>Cryphonectria</taxon>
    </lineage>
</organism>